<comment type="caution">
    <text evidence="1">The sequence shown here is derived from an EMBL/GenBank/DDBJ whole genome shotgun (WGS) entry which is preliminary data.</text>
</comment>
<gene>
    <name evidence="1" type="ORF">FPK63_25210</name>
</gene>
<name>A0ABD5DWA5_ACIBA</name>
<feature type="non-terminal residue" evidence="1">
    <location>
        <position position="1"/>
    </location>
</feature>
<dbReference type="AlphaFoldDB" id="A0ABD5DWA5"/>
<dbReference type="EMBL" id="VMAF01001307">
    <property type="protein sequence ID" value="MDR8434334.1"/>
    <property type="molecule type" value="Genomic_DNA"/>
</dbReference>
<sequence length="21" mass="2398">LEACRESYAPPYTIGKNKFIP</sequence>
<evidence type="ECO:0000313" key="1">
    <source>
        <dbReference type="EMBL" id="MDR8434334.1"/>
    </source>
</evidence>
<reference evidence="1" key="1">
    <citation type="submission" date="2019-07" db="EMBL/GenBank/DDBJ databases">
        <title>Biological characteristics of mucoid Acinetobacter baumannii from a general hospital in China.</title>
        <authorList>
            <person name="Hua X."/>
            <person name="Yu Y."/>
        </authorList>
    </citation>
    <scope>NUCLEOTIDE SEQUENCE</scope>
    <source>
        <strain evidence="1">N8</strain>
    </source>
</reference>
<accession>A0ABD5DWA5</accession>
<protein>
    <submittedName>
        <fullName evidence="1">Integrase</fullName>
    </submittedName>
</protein>
<proteinExistence type="predicted"/>
<organism evidence="1">
    <name type="scientific">Acinetobacter baumannii</name>
    <dbReference type="NCBI Taxonomy" id="470"/>
    <lineage>
        <taxon>Bacteria</taxon>
        <taxon>Pseudomonadati</taxon>
        <taxon>Pseudomonadota</taxon>
        <taxon>Gammaproteobacteria</taxon>
        <taxon>Moraxellales</taxon>
        <taxon>Moraxellaceae</taxon>
        <taxon>Acinetobacter</taxon>
        <taxon>Acinetobacter calcoaceticus/baumannii complex</taxon>
    </lineage>
</organism>